<dbReference type="Proteomes" id="UP000272193">
    <property type="component" value="Unassembled WGS sequence"/>
</dbReference>
<sequence length="188" mass="20159">MKRSVFLALLLGSFAVAPALAQALKPGLWEVRTKMGGNPEMEQAQAEMQKALAGMPAAERKQMEEMMARQGVSIGAGTDGGMVTRVCISKDMAAQRVPPVQTQGNCTTTITERSPSRMKARFTCTNPASSGEGEWTFQGDTAYSMKMSTTSTHKGQPLRSTMEAQGRWLGADCGTIAPLPMPKIEGSR</sequence>
<evidence type="ECO:0000256" key="1">
    <source>
        <dbReference type="SAM" id="MobiDB-lite"/>
    </source>
</evidence>
<dbReference type="Pfam" id="PF12276">
    <property type="entry name" value="DUF3617"/>
    <property type="match status" value="1"/>
</dbReference>
<proteinExistence type="predicted"/>
<evidence type="ECO:0000313" key="3">
    <source>
        <dbReference type="EMBL" id="RPE66707.1"/>
    </source>
</evidence>
<dbReference type="InterPro" id="IPR022061">
    <property type="entry name" value="DUF3617"/>
</dbReference>
<feature type="chain" id="PRO_5018045154" evidence="2">
    <location>
        <begin position="22"/>
        <end position="188"/>
    </location>
</feature>
<keyword evidence="2" id="KW-0732">Signal</keyword>
<comment type="caution">
    <text evidence="3">The sequence shown here is derived from an EMBL/GenBank/DDBJ whole genome shotgun (WGS) entry which is preliminary data.</text>
</comment>
<evidence type="ECO:0000256" key="2">
    <source>
        <dbReference type="SAM" id="SignalP"/>
    </source>
</evidence>
<evidence type="ECO:0000313" key="4">
    <source>
        <dbReference type="Proteomes" id="UP000272193"/>
    </source>
</evidence>
<feature type="region of interest" description="Disordered" evidence="1">
    <location>
        <begin position="113"/>
        <end position="133"/>
    </location>
</feature>
<accession>A0A3N4UNV5</accession>
<dbReference type="EMBL" id="RKQL01000004">
    <property type="protein sequence ID" value="RPE66707.1"/>
    <property type="molecule type" value="Genomic_DNA"/>
</dbReference>
<name>A0A3N4UNV5_9BURK</name>
<reference evidence="3 4" key="1">
    <citation type="submission" date="2018-11" db="EMBL/GenBank/DDBJ databases">
        <title>Genomic Encyclopedia of Type Strains, Phase IV (KMG-IV): sequencing the most valuable type-strain genomes for metagenomic binning, comparative biology and taxonomic classification.</title>
        <authorList>
            <person name="Goeker M."/>
        </authorList>
    </citation>
    <scope>NUCLEOTIDE SEQUENCE [LARGE SCALE GENOMIC DNA]</scope>
    <source>
        <strain evidence="3 4">DSM 101684</strain>
    </source>
</reference>
<feature type="signal peptide" evidence="2">
    <location>
        <begin position="1"/>
        <end position="21"/>
    </location>
</feature>
<dbReference type="AlphaFoldDB" id="A0A3N4UNV5"/>
<keyword evidence="4" id="KW-1185">Reference proteome</keyword>
<dbReference type="OrthoDB" id="8536404at2"/>
<dbReference type="RefSeq" id="WP_124222795.1">
    <property type="nucleotide sequence ID" value="NZ_RKQL01000004.1"/>
</dbReference>
<organism evidence="3 4">
    <name type="scientific">Tibeticola sediminis</name>
    <dbReference type="NCBI Taxonomy" id="1917811"/>
    <lineage>
        <taxon>Bacteria</taxon>
        <taxon>Pseudomonadati</taxon>
        <taxon>Pseudomonadota</taxon>
        <taxon>Betaproteobacteria</taxon>
        <taxon>Burkholderiales</taxon>
        <taxon>Comamonadaceae</taxon>
        <taxon>Tibeticola</taxon>
    </lineage>
</organism>
<gene>
    <name evidence="3" type="ORF">EDC62_1779</name>
</gene>
<protein>
    <submittedName>
        <fullName evidence="3">Uncharacterized protein DUF3617</fullName>
    </submittedName>
</protein>